<dbReference type="SMART" id="SM00490">
    <property type="entry name" value="HELICc"/>
    <property type="match status" value="1"/>
</dbReference>
<keyword evidence="1" id="KW-0547">Nucleotide-binding</keyword>
<keyword evidence="3" id="KW-0347">Helicase</keyword>
<dbReference type="InterPro" id="IPR050079">
    <property type="entry name" value="DEAD_box_RNA_helicase"/>
</dbReference>
<dbReference type="PANTHER" id="PTHR47959">
    <property type="entry name" value="ATP-DEPENDENT RNA HELICASE RHLE-RELATED"/>
    <property type="match status" value="1"/>
</dbReference>
<evidence type="ECO:0000313" key="10">
    <source>
        <dbReference type="Proteomes" id="UP000178127"/>
    </source>
</evidence>
<evidence type="ECO:0000256" key="6">
    <source>
        <dbReference type="SAM" id="MobiDB-lite"/>
    </source>
</evidence>
<dbReference type="SUPFAM" id="SSF52540">
    <property type="entry name" value="P-loop containing nucleoside triphosphate hydrolases"/>
    <property type="match status" value="1"/>
</dbReference>
<evidence type="ECO:0000256" key="4">
    <source>
        <dbReference type="ARBA" id="ARBA00022840"/>
    </source>
</evidence>
<accession>A0A1F4V7R8</accession>
<dbReference type="PROSITE" id="PS51194">
    <property type="entry name" value="HELICASE_CTER"/>
    <property type="match status" value="1"/>
</dbReference>
<feature type="domain" description="Helicase ATP-binding" evidence="7">
    <location>
        <begin position="94"/>
        <end position="263"/>
    </location>
</feature>
<evidence type="ECO:0000256" key="5">
    <source>
        <dbReference type="ARBA" id="ARBA00038437"/>
    </source>
</evidence>
<dbReference type="InterPro" id="IPR001650">
    <property type="entry name" value="Helicase_C-like"/>
</dbReference>
<dbReference type="GO" id="GO:0005829">
    <property type="term" value="C:cytosol"/>
    <property type="evidence" value="ECO:0007669"/>
    <property type="project" value="TreeGrafter"/>
</dbReference>
<dbReference type="Proteomes" id="UP000178127">
    <property type="component" value="Unassembled WGS sequence"/>
</dbReference>
<dbReference type="CDD" id="cd00268">
    <property type="entry name" value="DEADc"/>
    <property type="match status" value="1"/>
</dbReference>
<dbReference type="AlphaFoldDB" id="A0A1F4V7R8"/>
<evidence type="ECO:0000313" key="9">
    <source>
        <dbReference type="EMBL" id="OGC53285.1"/>
    </source>
</evidence>
<keyword evidence="4" id="KW-0067">ATP-binding</keyword>
<gene>
    <name evidence="9" type="ORF">A3D91_02630</name>
</gene>
<dbReference type="Pfam" id="PF00270">
    <property type="entry name" value="DEAD"/>
    <property type="match status" value="1"/>
</dbReference>
<dbReference type="GO" id="GO:0003676">
    <property type="term" value="F:nucleic acid binding"/>
    <property type="evidence" value="ECO:0007669"/>
    <property type="project" value="InterPro"/>
</dbReference>
<dbReference type="PANTHER" id="PTHR47959:SF13">
    <property type="entry name" value="ATP-DEPENDENT RNA HELICASE RHLE"/>
    <property type="match status" value="1"/>
</dbReference>
<feature type="region of interest" description="Disordered" evidence="6">
    <location>
        <begin position="1"/>
        <end position="31"/>
    </location>
</feature>
<dbReference type="InterPro" id="IPR011545">
    <property type="entry name" value="DEAD/DEAH_box_helicase_dom"/>
</dbReference>
<comment type="similarity">
    <text evidence="5">Belongs to the DEAD box helicase family.</text>
</comment>
<dbReference type="InterPro" id="IPR014001">
    <property type="entry name" value="Helicase_ATP-bd"/>
</dbReference>
<dbReference type="SMART" id="SM00487">
    <property type="entry name" value="DEXDc"/>
    <property type="match status" value="1"/>
</dbReference>
<protein>
    <recommendedName>
        <fullName evidence="11">RNA helicase</fullName>
    </recommendedName>
</protein>
<dbReference type="EMBL" id="MEVD01000015">
    <property type="protein sequence ID" value="OGC53285.1"/>
    <property type="molecule type" value="Genomic_DNA"/>
</dbReference>
<organism evidence="9 10">
    <name type="scientific">candidate division WWE3 bacterium RIFCSPHIGHO2_02_FULL_38_14</name>
    <dbReference type="NCBI Taxonomy" id="1802620"/>
    <lineage>
        <taxon>Bacteria</taxon>
        <taxon>Katanobacteria</taxon>
    </lineage>
</organism>
<dbReference type="GO" id="GO:0005524">
    <property type="term" value="F:ATP binding"/>
    <property type="evidence" value="ECO:0007669"/>
    <property type="project" value="UniProtKB-KW"/>
</dbReference>
<reference evidence="9 10" key="1">
    <citation type="journal article" date="2016" name="Nat. Commun.">
        <title>Thousands of microbial genomes shed light on interconnected biogeochemical processes in an aquifer system.</title>
        <authorList>
            <person name="Anantharaman K."/>
            <person name="Brown C.T."/>
            <person name="Hug L.A."/>
            <person name="Sharon I."/>
            <person name="Castelle C.J."/>
            <person name="Probst A.J."/>
            <person name="Thomas B.C."/>
            <person name="Singh A."/>
            <person name="Wilkins M.J."/>
            <person name="Karaoz U."/>
            <person name="Brodie E.L."/>
            <person name="Williams K.H."/>
            <person name="Hubbard S.S."/>
            <person name="Banfield J.F."/>
        </authorList>
    </citation>
    <scope>NUCLEOTIDE SEQUENCE [LARGE SCALE GENOMIC DNA]</scope>
</reference>
<dbReference type="STRING" id="1802620.A3D91_02630"/>
<sequence length="405" mass="46534">MRNKRSNYSRWGFNHSKSQFPKNRRKPARAAISESDLIRSIEYSKQTQYNQKSLENDSYSQSSTFENLQINFQLKSNIQAKGYKSMTQIQDQAIPHMLAGKDLIGIANTGTGKTAAFLIPLIDKISKDRNQKVLIVAPTRELAEQINNEFRAFVYHMGIYSALIIGGKSMYYQTRDLQRNPNFVIGTPGRIKDMIERNALKLSEFNNVVLDETDRMVDIGFIKEIKLFISLLPKNRQSLFFSATIPGKVEEILRDFVQNAVTIKVKKQDISVNIHQDYIKVPEKHKKVDRLHNLLIQEKFSKVIVFGNTKWSVQKLSDELLKRGFKVDAIHGDKRQSQRHSILERFKKNQINILLATDVAARGLDICDVSHVINYELPETYNDYIHRIGRTGRADKSGVALTFVN</sequence>
<dbReference type="Gene3D" id="3.40.50.300">
    <property type="entry name" value="P-loop containing nucleotide triphosphate hydrolases"/>
    <property type="match status" value="2"/>
</dbReference>
<proteinExistence type="inferred from homology"/>
<dbReference type="InterPro" id="IPR027417">
    <property type="entry name" value="P-loop_NTPase"/>
</dbReference>
<evidence type="ECO:0000256" key="2">
    <source>
        <dbReference type="ARBA" id="ARBA00022801"/>
    </source>
</evidence>
<dbReference type="GO" id="GO:0003724">
    <property type="term" value="F:RNA helicase activity"/>
    <property type="evidence" value="ECO:0007669"/>
    <property type="project" value="TreeGrafter"/>
</dbReference>
<dbReference type="GO" id="GO:0016787">
    <property type="term" value="F:hydrolase activity"/>
    <property type="evidence" value="ECO:0007669"/>
    <property type="project" value="UniProtKB-KW"/>
</dbReference>
<dbReference type="InterPro" id="IPR044742">
    <property type="entry name" value="DEAD/DEAH_RhlB"/>
</dbReference>
<dbReference type="CDD" id="cd18787">
    <property type="entry name" value="SF2_C_DEAD"/>
    <property type="match status" value="1"/>
</dbReference>
<keyword evidence="2" id="KW-0378">Hydrolase</keyword>
<evidence type="ECO:0000259" key="7">
    <source>
        <dbReference type="PROSITE" id="PS51192"/>
    </source>
</evidence>
<evidence type="ECO:0000256" key="3">
    <source>
        <dbReference type="ARBA" id="ARBA00022806"/>
    </source>
</evidence>
<name>A0A1F4V7R8_UNCKA</name>
<evidence type="ECO:0000256" key="1">
    <source>
        <dbReference type="ARBA" id="ARBA00022741"/>
    </source>
</evidence>
<comment type="caution">
    <text evidence="9">The sequence shown here is derived from an EMBL/GenBank/DDBJ whole genome shotgun (WGS) entry which is preliminary data.</text>
</comment>
<evidence type="ECO:0000259" key="8">
    <source>
        <dbReference type="PROSITE" id="PS51194"/>
    </source>
</evidence>
<dbReference type="PROSITE" id="PS51192">
    <property type="entry name" value="HELICASE_ATP_BIND_1"/>
    <property type="match status" value="1"/>
</dbReference>
<feature type="domain" description="Helicase C-terminal" evidence="8">
    <location>
        <begin position="273"/>
        <end position="405"/>
    </location>
</feature>
<evidence type="ECO:0008006" key="11">
    <source>
        <dbReference type="Google" id="ProtNLM"/>
    </source>
</evidence>
<dbReference type="Pfam" id="PF00271">
    <property type="entry name" value="Helicase_C"/>
    <property type="match status" value="1"/>
</dbReference>